<dbReference type="EMBL" id="SUTE01000002">
    <property type="protein sequence ID" value="MBE6504264.1"/>
    <property type="molecule type" value="Genomic_DNA"/>
</dbReference>
<dbReference type="AlphaFoldDB" id="A0A8T3VJD4"/>
<organism evidence="1 2">
    <name type="scientific">Methanobrevibacter millerae</name>
    <dbReference type="NCBI Taxonomy" id="230361"/>
    <lineage>
        <taxon>Archaea</taxon>
        <taxon>Methanobacteriati</taxon>
        <taxon>Methanobacteriota</taxon>
        <taxon>Methanomada group</taxon>
        <taxon>Methanobacteria</taxon>
        <taxon>Methanobacteriales</taxon>
        <taxon>Methanobacteriaceae</taxon>
        <taxon>Methanobrevibacter</taxon>
    </lineage>
</organism>
<comment type="caution">
    <text evidence="1">The sequence shown here is derived from an EMBL/GenBank/DDBJ whole genome shotgun (WGS) entry which is preliminary data.</text>
</comment>
<dbReference type="Proteomes" id="UP000762703">
    <property type="component" value="Unassembled WGS sequence"/>
</dbReference>
<evidence type="ECO:0000313" key="2">
    <source>
        <dbReference type="Proteomes" id="UP000762703"/>
    </source>
</evidence>
<sequence length="126" mass="14150">MNKKLKILACLIIFICALTFVSAVSSSPTETNDNSNDDGNYTLQINTSGKWRLDLVVDGNYSSCETEGSKTINLNTTEIKFVSVTLNQKSGPTDVFLIKDKDIRHEEHSKGNSIETIYFYFEERGK</sequence>
<proteinExistence type="predicted"/>
<accession>A0A8T3VJD4</accession>
<reference evidence="1" key="1">
    <citation type="submission" date="2019-04" db="EMBL/GenBank/DDBJ databases">
        <title>Evolution of Biomass-Degrading Anaerobic Consortia Revealed by Metagenomics.</title>
        <authorList>
            <person name="Peng X."/>
        </authorList>
    </citation>
    <scope>NUCLEOTIDE SEQUENCE</scope>
    <source>
        <strain evidence="1">SIG12</strain>
    </source>
</reference>
<evidence type="ECO:0000313" key="1">
    <source>
        <dbReference type="EMBL" id="MBE6504264.1"/>
    </source>
</evidence>
<protein>
    <submittedName>
        <fullName evidence="1">Uncharacterized protein</fullName>
    </submittedName>
</protein>
<name>A0A8T3VJD4_9EURY</name>
<gene>
    <name evidence="1" type="ORF">E7Z73_00770</name>
</gene>
<dbReference type="RefSeq" id="WP_303735900.1">
    <property type="nucleotide sequence ID" value="NZ_SUTE01000002.1"/>
</dbReference>